<name>A0A239JK61_9BACT</name>
<feature type="region of interest" description="Disordered" evidence="1">
    <location>
        <begin position="10"/>
        <end position="67"/>
    </location>
</feature>
<feature type="compositionally biased region" description="Basic and acidic residues" evidence="1">
    <location>
        <begin position="29"/>
        <end position="62"/>
    </location>
</feature>
<feature type="region of interest" description="Disordered" evidence="1">
    <location>
        <begin position="83"/>
        <end position="105"/>
    </location>
</feature>
<evidence type="ECO:0000256" key="1">
    <source>
        <dbReference type="SAM" id="MobiDB-lite"/>
    </source>
</evidence>
<evidence type="ECO:0000313" key="3">
    <source>
        <dbReference type="Proteomes" id="UP000198432"/>
    </source>
</evidence>
<organism evidence="2 3">
    <name type="scientific">Pontibacter ummariensis</name>
    <dbReference type="NCBI Taxonomy" id="1610492"/>
    <lineage>
        <taxon>Bacteria</taxon>
        <taxon>Pseudomonadati</taxon>
        <taxon>Bacteroidota</taxon>
        <taxon>Cytophagia</taxon>
        <taxon>Cytophagales</taxon>
        <taxon>Hymenobacteraceae</taxon>
        <taxon>Pontibacter</taxon>
    </lineage>
</organism>
<dbReference type="Proteomes" id="UP000198432">
    <property type="component" value="Unassembled WGS sequence"/>
</dbReference>
<sequence>MAALALGVLVVGSSYAQHAPQKERKHRTEHREERGRKHDNDRKTPEERAAQRTERLSQRFDLNKSQQRKLQALNLKYAQEMAAKRQDYRRANERGKMRRDMRESHAKWEAELKGILNKKQYARYEADRKERYARWQERQDRGREDGRGHRGHSQRS</sequence>
<keyword evidence="3" id="KW-1185">Reference proteome</keyword>
<feature type="region of interest" description="Disordered" evidence="1">
    <location>
        <begin position="133"/>
        <end position="156"/>
    </location>
</feature>
<evidence type="ECO:0008006" key="4">
    <source>
        <dbReference type="Google" id="ProtNLM"/>
    </source>
</evidence>
<accession>A0A239JK61</accession>
<feature type="compositionally biased region" description="Basic and acidic residues" evidence="1">
    <location>
        <begin position="133"/>
        <end position="148"/>
    </location>
</feature>
<proteinExistence type="predicted"/>
<evidence type="ECO:0000313" key="2">
    <source>
        <dbReference type="EMBL" id="SNT06200.1"/>
    </source>
</evidence>
<protein>
    <recommendedName>
        <fullName evidence="4">DUF4890 domain-containing protein</fullName>
    </recommendedName>
</protein>
<dbReference type="EMBL" id="FZOQ01000022">
    <property type="protein sequence ID" value="SNT06200.1"/>
    <property type="molecule type" value="Genomic_DNA"/>
</dbReference>
<gene>
    <name evidence="2" type="ORF">SAMN06296052_12247</name>
</gene>
<dbReference type="AlphaFoldDB" id="A0A239JK61"/>
<reference evidence="3" key="1">
    <citation type="submission" date="2017-06" db="EMBL/GenBank/DDBJ databases">
        <authorList>
            <person name="Varghese N."/>
            <person name="Submissions S."/>
        </authorList>
    </citation>
    <scope>NUCLEOTIDE SEQUENCE [LARGE SCALE GENOMIC DNA]</scope>
    <source>
        <strain evidence="3">NKM1</strain>
    </source>
</reference>